<organism evidence="2 3">
    <name type="scientific">Janthinobacterium lividum</name>
    <dbReference type="NCBI Taxonomy" id="29581"/>
    <lineage>
        <taxon>Bacteria</taxon>
        <taxon>Pseudomonadati</taxon>
        <taxon>Pseudomonadota</taxon>
        <taxon>Betaproteobacteria</taxon>
        <taxon>Burkholderiales</taxon>
        <taxon>Oxalobacteraceae</taxon>
        <taxon>Janthinobacterium</taxon>
    </lineage>
</organism>
<comment type="caution">
    <text evidence="2">The sequence shown here is derived from an EMBL/GenBank/DDBJ whole genome shotgun (WGS) entry which is preliminary data.</text>
</comment>
<feature type="transmembrane region" description="Helical" evidence="1">
    <location>
        <begin position="38"/>
        <end position="58"/>
    </location>
</feature>
<accession>A0A1E8PP23</accession>
<gene>
    <name evidence="2" type="ORF">BA896_016590</name>
</gene>
<evidence type="ECO:0000313" key="2">
    <source>
        <dbReference type="EMBL" id="OFJ47379.1"/>
    </source>
</evidence>
<reference evidence="2 3" key="1">
    <citation type="submission" date="2016-10" db="EMBL/GenBank/DDBJ databases">
        <title>Updated version of Genome Assembly of Janthinobacterium lividum ERGS5:01.</title>
        <authorList>
            <person name="Kumar R."/>
            <person name="Acharya V."/>
            <person name="Singh D."/>
        </authorList>
    </citation>
    <scope>NUCLEOTIDE SEQUENCE [LARGE SCALE GENOMIC DNA]</scope>
    <source>
        <strain evidence="2 3">ERGS5:01</strain>
    </source>
</reference>
<dbReference type="AlphaFoldDB" id="A0A1E8PP23"/>
<keyword evidence="1" id="KW-0472">Membrane</keyword>
<keyword evidence="1" id="KW-0812">Transmembrane</keyword>
<protein>
    <submittedName>
        <fullName evidence="2">Uncharacterized protein</fullName>
    </submittedName>
</protein>
<feature type="transmembrane region" description="Helical" evidence="1">
    <location>
        <begin position="85"/>
        <end position="106"/>
    </location>
</feature>
<dbReference type="Proteomes" id="UP000092634">
    <property type="component" value="Unassembled WGS sequence"/>
</dbReference>
<evidence type="ECO:0000313" key="3">
    <source>
        <dbReference type="Proteomes" id="UP000092634"/>
    </source>
</evidence>
<sequence length="107" mass="11871">MLIWQGFGILAPLICFIVVLAAQALFGATLGEEYTKSHTWTLALAFLLAAAASWYAGVRLNSAPGRELIDPSTQEKVILRKRHTLFWIPMQYIAVLMVVMAGFALFE</sequence>
<feature type="transmembrane region" description="Helical" evidence="1">
    <location>
        <begin position="7"/>
        <end position="26"/>
    </location>
</feature>
<evidence type="ECO:0000256" key="1">
    <source>
        <dbReference type="SAM" id="Phobius"/>
    </source>
</evidence>
<dbReference type="EMBL" id="MAQB02000006">
    <property type="protein sequence ID" value="OFJ47379.1"/>
    <property type="molecule type" value="Genomic_DNA"/>
</dbReference>
<proteinExistence type="predicted"/>
<name>A0A1E8PP23_9BURK</name>
<keyword evidence="1" id="KW-1133">Transmembrane helix</keyword>